<accession>A0AAD9W693</accession>
<protein>
    <submittedName>
        <fullName evidence="1">Uncharacterized protein</fullName>
    </submittedName>
</protein>
<evidence type="ECO:0000313" key="2">
    <source>
        <dbReference type="Proteomes" id="UP001265746"/>
    </source>
</evidence>
<evidence type="ECO:0000313" key="1">
    <source>
        <dbReference type="EMBL" id="KAK2609413.1"/>
    </source>
</evidence>
<dbReference type="Proteomes" id="UP001265746">
    <property type="component" value="Unassembled WGS sequence"/>
</dbReference>
<keyword evidence="2" id="KW-1185">Reference proteome</keyword>
<name>A0AAD9W693_PHOAM</name>
<gene>
    <name evidence="1" type="ORF">N8I77_002910</name>
</gene>
<reference evidence="1" key="1">
    <citation type="submission" date="2023-06" db="EMBL/GenBank/DDBJ databases">
        <authorList>
            <person name="Noh H."/>
        </authorList>
    </citation>
    <scope>NUCLEOTIDE SEQUENCE</scope>
    <source>
        <strain evidence="1">DUCC20226</strain>
    </source>
</reference>
<sequence length="193" mass="23183">MGTSTPSYERSERKEDGELYADLRSYITRQRLAWSVTRDIEIAQPLQQRYMGFEAGLMEEIREAERDNENKRRERAYEMKGATGLIKWSWRLYELRMRLCERWQRRRLRGNWRRNQLNAMKKKLNKEYVRLQNGRRADMMKDMISFAGEETVEDADDGAYVWSGLLNYIVYGYERMFPISRELDVETSRPPGV</sequence>
<proteinExistence type="predicted"/>
<dbReference type="AlphaFoldDB" id="A0AAD9W693"/>
<comment type="caution">
    <text evidence="1">The sequence shown here is derived from an EMBL/GenBank/DDBJ whole genome shotgun (WGS) entry which is preliminary data.</text>
</comment>
<dbReference type="EMBL" id="JAUJFL010000002">
    <property type="protein sequence ID" value="KAK2609413.1"/>
    <property type="molecule type" value="Genomic_DNA"/>
</dbReference>
<organism evidence="1 2">
    <name type="scientific">Phomopsis amygdali</name>
    <name type="common">Fusicoccum amygdali</name>
    <dbReference type="NCBI Taxonomy" id="1214568"/>
    <lineage>
        <taxon>Eukaryota</taxon>
        <taxon>Fungi</taxon>
        <taxon>Dikarya</taxon>
        <taxon>Ascomycota</taxon>
        <taxon>Pezizomycotina</taxon>
        <taxon>Sordariomycetes</taxon>
        <taxon>Sordariomycetidae</taxon>
        <taxon>Diaporthales</taxon>
        <taxon>Diaporthaceae</taxon>
        <taxon>Diaporthe</taxon>
    </lineage>
</organism>